<evidence type="ECO:0000256" key="9">
    <source>
        <dbReference type="SAM" id="Phobius"/>
    </source>
</evidence>
<evidence type="ECO:0000256" key="10">
    <source>
        <dbReference type="SAM" id="SignalP"/>
    </source>
</evidence>
<comment type="subcellular location">
    <subcellularLocation>
        <location evidence="1">Cell membrane</location>
        <topology evidence="1">Multi-pass membrane protein</topology>
    </subcellularLocation>
</comment>
<dbReference type="InterPro" id="IPR049278">
    <property type="entry name" value="MS_channel_C"/>
</dbReference>
<feature type="compositionally biased region" description="Acidic residues" evidence="8">
    <location>
        <begin position="833"/>
        <end position="849"/>
    </location>
</feature>
<evidence type="ECO:0000256" key="6">
    <source>
        <dbReference type="ARBA" id="ARBA00023136"/>
    </source>
</evidence>
<comment type="similarity">
    <text evidence="2">Belongs to the MscS (TC 1.A.23) family.</text>
</comment>
<keyword evidence="5 9" id="KW-1133">Transmembrane helix</keyword>
<proteinExistence type="inferred from homology"/>
<feature type="region of interest" description="Disordered" evidence="8">
    <location>
        <begin position="808"/>
        <end position="849"/>
    </location>
</feature>
<feature type="transmembrane region" description="Helical" evidence="9">
    <location>
        <begin position="422"/>
        <end position="440"/>
    </location>
</feature>
<evidence type="ECO:0000256" key="4">
    <source>
        <dbReference type="ARBA" id="ARBA00022692"/>
    </source>
</evidence>
<feature type="domain" description="Mechanosensitive ion channel MscS" evidence="11">
    <location>
        <begin position="624"/>
        <end position="691"/>
    </location>
</feature>
<feature type="domain" description="DUF3772" evidence="12">
    <location>
        <begin position="130"/>
        <end position="185"/>
    </location>
</feature>
<keyword evidence="15" id="KW-1185">Reference proteome</keyword>
<keyword evidence="4 9" id="KW-0812">Transmembrane</keyword>
<name>A0A8J7M602_9RHOB</name>
<dbReference type="InterPro" id="IPR023408">
    <property type="entry name" value="MscS_beta-dom_sf"/>
</dbReference>
<feature type="transmembrane region" description="Helical" evidence="9">
    <location>
        <begin position="488"/>
        <end position="513"/>
    </location>
</feature>
<feature type="transmembrane region" description="Helical" evidence="9">
    <location>
        <begin position="579"/>
        <end position="601"/>
    </location>
</feature>
<dbReference type="EMBL" id="JAEHHL010000002">
    <property type="protein sequence ID" value="MBK0398856.1"/>
    <property type="molecule type" value="Genomic_DNA"/>
</dbReference>
<keyword evidence="6 9" id="KW-0472">Membrane</keyword>
<dbReference type="InterPro" id="IPR011066">
    <property type="entry name" value="MscS_channel_C_sf"/>
</dbReference>
<accession>A0A8J7M602</accession>
<feature type="transmembrane region" description="Helical" evidence="9">
    <location>
        <begin position="541"/>
        <end position="558"/>
    </location>
</feature>
<evidence type="ECO:0000313" key="15">
    <source>
        <dbReference type="Proteomes" id="UP000655420"/>
    </source>
</evidence>
<dbReference type="SUPFAM" id="SSF82689">
    <property type="entry name" value="Mechanosensitive channel protein MscS (YggB), C-terminal domain"/>
    <property type="match status" value="1"/>
</dbReference>
<gene>
    <name evidence="14" type="ORF">H0I76_06625</name>
</gene>
<dbReference type="InterPro" id="IPR022249">
    <property type="entry name" value="DUF3772"/>
</dbReference>
<reference evidence="14" key="1">
    <citation type="submission" date="2020-12" db="EMBL/GenBank/DDBJ databases">
        <title>Bacterial taxonomy.</title>
        <authorList>
            <person name="Pan X."/>
        </authorList>
    </citation>
    <scope>NUCLEOTIDE SEQUENCE</scope>
    <source>
        <strain evidence="14">M0105</strain>
    </source>
</reference>
<dbReference type="Pfam" id="PF00924">
    <property type="entry name" value="MS_channel_2nd"/>
    <property type="match status" value="1"/>
</dbReference>
<dbReference type="PANTHER" id="PTHR30347:SF1">
    <property type="entry name" value="MECHANOSENSITIVE CHANNEL MSCK"/>
    <property type="match status" value="1"/>
</dbReference>
<dbReference type="AlphaFoldDB" id="A0A8J7M602"/>
<dbReference type="Pfam" id="PF12607">
    <property type="entry name" value="DUF3772"/>
    <property type="match status" value="1"/>
</dbReference>
<evidence type="ECO:0000259" key="13">
    <source>
        <dbReference type="Pfam" id="PF21082"/>
    </source>
</evidence>
<feature type="transmembrane region" description="Helical" evidence="9">
    <location>
        <begin position="285"/>
        <end position="307"/>
    </location>
</feature>
<dbReference type="Pfam" id="PF21082">
    <property type="entry name" value="MS_channel_3rd"/>
    <property type="match status" value="1"/>
</dbReference>
<dbReference type="Gene3D" id="3.30.70.100">
    <property type="match status" value="1"/>
</dbReference>
<feature type="transmembrane region" description="Helical" evidence="9">
    <location>
        <begin position="327"/>
        <end position="346"/>
    </location>
</feature>
<feature type="signal peptide" evidence="10">
    <location>
        <begin position="1"/>
        <end position="24"/>
    </location>
</feature>
<dbReference type="GO" id="GO:0005886">
    <property type="term" value="C:plasma membrane"/>
    <property type="evidence" value="ECO:0007669"/>
    <property type="project" value="UniProtKB-SubCell"/>
</dbReference>
<dbReference type="SUPFAM" id="SSF82861">
    <property type="entry name" value="Mechanosensitive channel protein MscS (YggB), transmembrane region"/>
    <property type="match status" value="1"/>
</dbReference>
<dbReference type="Gene3D" id="2.30.30.60">
    <property type="match status" value="1"/>
</dbReference>
<evidence type="ECO:0000259" key="12">
    <source>
        <dbReference type="Pfam" id="PF12607"/>
    </source>
</evidence>
<keyword evidence="3" id="KW-1003">Cell membrane</keyword>
<evidence type="ECO:0000256" key="7">
    <source>
        <dbReference type="SAM" id="Coils"/>
    </source>
</evidence>
<feature type="transmembrane region" description="Helical" evidence="9">
    <location>
        <begin position="446"/>
        <end position="467"/>
    </location>
</feature>
<feature type="transmembrane region" description="Helical" evidence="9">
    <location>
        <begin position="358"/>
        <end position="377"/>
    </location>
</feature>
<evidence type="ECO:0000313" key="14">
    <source>
        <dbReference type="EMBL" id="MBK0398856.1"/>
    </source>
</evidence>
<feature type="chain" id="PRO_5035161349" evidence="10">
    <location>
        <begin position="25"/>
        <end position="849"/>
    </location>
</feature>
<feature type="domain" description="Mechanosensitive ion channel MscS C-terminal" evidence="13">
    <location>
        <begin position="701"/>
        <end position="781"/>
    </location>
</feature>
<feature type="coiled-coil region" evidence="7">
    <location>
        <begin position="38"/>
        <end position="82"/>
    </location>
</feature>
<dbReference type="PANTHER" id="PTHR30347">
    <property type="entry name" value="POTASSIUM CHANNEL RELATED"/>
    <property type="match status" value="1"/>
</dbReference>
<dbReference type="Proteomes" id="UP000655420">
    <property type="component" value="Unassembled WGS sequence"/>
</dbReference>
<dbReference type="InterPro" id="IPR010920">
    <property type="entry name" value="LSM_dom_sf"/>
</dbReference>
<organism evidence="14 15">
    <name type="scientific">Thermohalobaculum xanthum</name>
    <dbReference type="NCBI Taxonomy" id="2753746"/>
    <lineage>
        <taxon>Bacteria</taxon>
        <taxon>Pseudomonadati</taxon>
        <taxon>Pseudomonadota</taxon>
        <taxon>Alphaproteobacteria</taxon>
        <taxon>Rhodobacterales</taxon>
        <taxon>Paracoccaceae</taxon>
        <taxon>Thermohalobaculum</taxon>
    </lineage>
</organism>
<evidence type="ECO:0000256" key="5">
    <source>
        <dbReference type="ARBA" id="ARBA00022989"/>
    </source>
</evidence>
<dbReference type="InterPro" id="IPR052702">
    <property type="entry name" value="MscS-like_channel"/>
</dbReference>
<protein>
    <submittedName>
        <fullName evidence="14">Mechanosensitive ion channel family protein</fullName>
    </submittedName>
</protein>
<dbReference type="GO" id="GO:0008381">
    <property type="term" value="F:mechanosensitive monoatomic ion channel activity"/>
    <property type="evidence" value="ECO:0007669"/>
    <property type="project" value="UniProtKB-ARBA"/>
</dbReference>
<feature type="transmembrane region" description="Helical" evidence="9">
    <location>
        <begin position="204"/>
        <end position="226"/>
    </location>
</feature>
<dbReference type="SUPFAM" id="SSF50182">
    <property type="entry name" value="Sm-like ribonucleoproteins"/>
    <property type="match status" value="1"/>
</dbReference>
<dbReference type="Gene3D" id="1.10.287.1260">
    <property type="match status" value="1"/>
</dbReference>
<feature type="transmembrane region" description="Helical" evidence="9">
    <location>
        <begin position="247"/>
        <end position="273"/>
    </location>
</feature>
<keyword evidence="7" id="KW-0175">Coiled coil</keyword>
<dbReference type="RefSeq" id="WP_200608542.1">
    <property type="nucleotide sequence ID" value="NZ_JAEHHL010000002.1"/>
</dbReference>
<evidence type="ECO:0000256" key="8">
    <source>
        <dbReference type="SAM" id="MobiDB-lite"/>
    </source>
</evidence>
<evidence type="ECO:0000259" key="11">
    <source>
        <dbReference type="Pfam" id="PF00924"/>
    </source>
</evidence>
<evidence type="ECO:0000256" key="3">
    <source>
        <dbReference type="ARBA" id="ARBA00022475"/>
    </source>
</evidence>
<dbReference type="InterPro" id="IPR006685">
    <property type="entry name" value="MscS_channel_2nd"/>
</dbReference>
<dbReference type="InterPro" id="IPR011014">
    <property type="entry name" value="MscS_channel_TM-2"/>
</dbReference>
<evidence type="ECO:0000256" key="1">
    <source>
        <dbReference type="ARBA" id="ARBA00004651"/>
    </source>
</evidence>
<sequence length="849" mass="90742">MRATILGTLIGSLMAVLVAGPLHAQRSETQPEPPRVLLESWEAHADEATRRIEEKSLDFEDIDELRAKLSAELVSINELSAKLDSELAPLISQRDALGPAPGEGQSESPDVARERTRLASAIEDLEGVKRRTQQASVRAAALIDRLQALRRQIFNEALLERGPSILDPRTFTTAISELGKGVGVLIAETRTRISEEEIGMGSGLVVRIVAPAAAMIFALLGFRRMRRILIRNLSKRVNPNMTASRRLALAAGLTAIRLVLPILALVVVFVATAASGLLGERGLELLVALGIAATLVIGAYALGSAFFSPRIPELRISALGDRDARRAHALLVVLATLFALDWILVVEGKNVGAAIEVLTLYNTTLQILGGVALWSLVSVIQHRLGAGEPEAAEGARDFDDGSTEQDTSDEILVPFLLRVASVVYRIVAVLAPVLALSGYFAASRFVFHPTLASAGLIGFFVLLYSVVREVIEGIAAPAGATTTAQRRLRLIPVMAGFLLSLIALPLLALIWGATTVDLLAVWRGLGEGFAVGDLTVSPAQFLYFCVVFAVGYLLTRLIQAVLRHSVLPLTSLDTGARAAIIAGTGYIGILAAALVAVSTAGLNLSNLAIVAGALSVGIGFGLQNIVNNFVSGLILLIERPVKAGDWVEIPSGMGYVKQINVRSTEIETFDRSALIVPNSELISSTVTNYTHHNLQGRMILKISVAYGTDTRKIESLLLEIARGHPMVLRRPAPWIYFAGFVNGALEFEIRAILRDVNWVLNVRSDLNHEIARRFAEEGIEIPYPQRDLHLRNAGDVAAALGLQPAQAVAAAGTPAKSSPPPRRRSGTAQHDDVDADAGDASGDADGDGR</sequence>
<evidence type="ECO:0000256" key="2">
    <source>
        <dbReference type="ARBA" id="ARBA00008017"/>
    </source>
</evidence>
<keyword evidence="10" id="KW-0732">Signal</keyword>
<comment type="caution">
    <text evidence="14">The sequence shown here is derived from an EMBL/GenBank/DDBJ whole genome shotgun (WGS) entry which is preliminary data.</text>
</comment>
<feature type="transmembrane region" description="Helical" evidence="9">
    <location>
        <begin position="607"/>
        <end position="626"/>
    </location>
</feature>